<dbReference type="CDD" id="cd02503">
    <property type="entry name" value="MobA"/>
    <property type="match status" value="1"/>
</dbReference>
<comment type="cofactor">
    <cofactor evidence="8">
        <name>Mg(2+)</name>
        <dbReference type="ChEBI" id="CHEBI:18420"/>
    </cofactor>
</comment>
<dbReference type="InterPro" id="IPR029044">
    <property type="entry name" value="Nucleotide-diphossugar_trans"/>
</dbReference>
<evidence type="ECO:0000256" key="1">
    <source>
        <dbReference type="ARBA" id="ARBA00022490"/>
    </source>
</evidence>
<dbReference type="EMBL" id="JBHTNH010000002">
    <property type="protein sequence ID" value="MFD1360515.1"/>
    <property type="molecule type" value="Genomic_DNA"/>
</dbReference>
<feature type="binding site" evidence="8">
    <location>
        <position position="94"/>
    </location>
    <ligand>
        <name>Mg(2+)</name>
        <dbReference type="ChEBI" id="CHEBI:18420"/>
    </ligand>
</feature>
<feature type="binding site" evidence="8">
    <location>
        <position position="65"/>
    </location>
    <ligand>
        <name>GTP</name>
        <dbReference type="ChEBI" id="CHEBI:37565"/>
    </ligand>
</feature>
<dbReference type="EC" id="2.7.7.77" evidence="8"/>
<dbReference type="InterPro" id="IPR013482">
    <property type="entry name" value="Molybde_CF_guanTrfase"/>
</dbReference>
<keyword evidence="7 8" id="KW-0501">Molybdenum cofactor biosynthesis</keyword>
<evidence type="ECO:0000256" key="7">
    <source>
        <dbReference type="ARBA" id="ARBA00023150"/>
    </source>
</evidence>
<dbReference type="Gene3D" id="3.90.550.10">
    <property type="entry name" value="Spore Coat Polysaccharide Biosynthesis Protein SpsA, Chain A"/>
    <property type="match status" value="1"/>
</dbReference>
<keyword evidence="10" id="KW-0548">Nucleotidyltransferase</keyword>
<evidence type="ECO:0000313" key="11">
    <source>
        <dbReference type="Proteomes" id="UP001597178"/>
    </source>
</evidence>
<evidence type="ECO:0000256" key="4">
    <source>
        <dbReference type="ARBA" id="ARBA00022741"/>
    </source>
</evidence>
<comment type="catalytic activity">
    <reaction evidence="8">
        <text>Mo-molybdopterin + GTP + H(+) = Mo-molybdopterin guanine dinucleotide + diphosphate</text>
        <dbReference type="Rhea" id="RHEA:34243"/>
        <dbReference type="ChEBI" id="CHEBI:15378"/>
        <dbReference type="ChEBI" id="CHEBI:33019"/>
        <dbReference type="ChEBI" id="CHEBI:37565"/>
        <dbReference type="ChEBI" id="CHEBI:71302"/>
        <dbReference type="ChEBI" id="CHEBI:71310"/>
        <dbReference type="EC" id="2.7.7.77"/>
    </reaction>
</comment>
<feature type="binding site" evidence="8">
    <location>
        <position position="20"/>
    </location>
    <ligand>
        <name>GTP</name>
        <dbReference type="ChEBI" id="CHEBI:37565"/>
    </ligand>
</feature>
<keyword evidence="11" id="KW-1185">Reference proteome</keyword>
<comment type="caution">
    <text evidence="10">The sequence shown here is derived from an EMBL/GenBank/DDBJ whole genome shotgun (WGS) entry which is preliminary data.</text>
</comment>
<dbReference type="GO" id="GO:0016779">
    <property type="term" value="F:nucleotidyltransferase activity"/>
    <property type="evidence" value="ECO:0007669"/>
    <property type="project" value="UniProtKB-KW"/>
</dbReference>
<keyword evidence="5 8" id="KW-0460">Magnesium</keyword>
<comment type="subcellular location">
    <subcellularLocation>
        <location evidence="8">Cytoplasm</location>
    </subcellularLocation>
</comment>
<dbReference type="HAMAP" id="MF_00316">
    <property type="entry name" value="MobA"/>
    <property type="match status" value="1"/>
</dbReference>
<feature type="binding site" evidence="8">
    <location>
        <begin position="8"/>
        <end position="10"/>
    </location>
    <ligand>
        <name>GTP</name>
        <dbReference type="ChEBI" id="CHEBI:37565"/>
    </ligand>
</feature>
<evidence type="ECO:0000256" key="5">
    <source>
        <dbReference type="ARBA" id="ARBA00022842"/>
    </source>
</evidence>
<evidence type="ECO:0000256" key="3">
    <source>
        <dbReference type="ARBA" id="ARBA00022723"/>
    </source>
</evidence>
<evidence type="ECO:0000256" key="8">
    <source>
        <dbReference type="HAMAP-Rule" id="MF_00316"/>
    </source>
</evidence>
<protein>
    <recommendedName>
        <fullName evidence="8">Probable molybdenum cofactor guanylyltransferase</fullName>
        <shortName evidence="8">MoCo guanylyltransferase</shortName>
        <ecNumber evidence="8">2.7.7.77</ecNumber>
    </recommendedName>
    <alternativeName>
        <fullName evidence="8">GTP:molybdopterin guanylyltransferase</fullName>
    </alternativeName>
    <alternativeName>
        <fullName evidence="8">Mo-MPT guanylyltransferase</fullName>
    </alternativeName>
    <alternativeName>
        <fullName evidence="8">Molybdopterin guanylyltransferase</fullName>
    </alternativeName>
    <alternativeName>
        <fullName evidence="8">Molybdopterin-guanine dinucleotide synthase</fullName>
        <shortName evidence="8">MGD synthase</shortName>
    </alternativeName>
</protein>
<keyword evidence="4 8" id="KW-0547">Nucleotide-binding</keyword>
<name>A0ABW3ZR61_9BACI</name>
<dbReference type="PANTHER" id="PTHR19136">
    <property type="entry name" value="MOLYBDENUM COFACTOR GUANYLYLTRANSFERASE"/>
    <property type="match status" value="1"/>
</dbReference>
<evidence type="ECO:0000256" key="2">
    <source>
        <dbReference type="ARBA" id="ARBA00022679"/>
    </source>
</evidence>
<gene>
    <name evidence="8" type="primary">mobA</name>
    <name evidence="10" type="ORF">ACFQ4A_02330</name>
</gene>
<feature type="domain" description="MobA-like NTP transferase" evidence="9">
    <location>
        <begin position="5"/>
        <end position="156"/>
    </location>
</feature>
<dbReference type="PANTHER" id="PTHR19136:SF81">
    <property type="entry name" value="MOLYBDENUM COFACTOR GUANYLYLTRANSFERASE"/>
    <property type="match status" value="1"/>
</dbReference>
<proteinExistence type="inferred from homology"/>
<feature type="binding site" evidence="8">
    <location>
        <position position="94"/>
    </location>
    <ligand>
        <name>GTP</name>
        <dbReference type="ChEBI" id="CHEBI:37565"/>
    </ligand>
</feature>
<dbReference type="RefSeq" id="WP_382397222.1">
    <property type="nucleotide sequence ID" value="NZ_JBHTNH010000002.1"/>
</dbReference>
<evidence type="ECO:0000256" key="6">
    <source>
        <dbReference type="ARBA" id="ARBA00023134"/>
    </source>
</evidence>
<dbReference type="SUPFAM" id="SSF53448">
    <property type="entry name" value="Nucleotide-diphospho-sugar transferases"/>
    <property type="match status" value="1"/>
</dbReference>
<sequence>MQTCGVILSGGRSSRMGTNKSLLDIDGKTAIEQIANELKKCSHETAVITNEPAIYEFLGLNLYQDRYQDKGPLAGIESALHHVDADVYFFAACDMPFIHQGVYRHLWQAMNGADAVIPIHNDRMHPLSGIYTKNVLPHIQMLLEHDERKIRALFEHIDVHYVTDYDGIAKQMVDKHFFNMNYPAQFEEAKRFQ</sequence>
<comment type="similarity">
    <text evidence="8">Belongs to the MobA family.</text>
</comment>
<keyword evidence="1 8" id="KW-0963">Cytoplasm</keyword>
<accession>A0ABW3ZR61</accession>
<keyword evidence="3 8" id="KW-0479">Metal-binding</keyword>
<organism evidence="10 11">
    <name type="scientific">Lentibacillus salinarum</name>
    <dbReference type="NCBI Taxonomy" id="446820"/>
    <lineage>
        <taxon>Bacteria</taxon>
        <taxon>Bacillati</taxon>
        <taxon>Bacillota</taxon>
        <taxon>Bacilli</taxon>
        <taxon>Bacillales</taxon>
        <taxon>Bacillaceae</taxon>
        <taxon>Lentibacillus</taxon>
    </lineage>
</organism>
<keyword evidence="2 8" id="KW-0808">Transferase</keyword>
<comment type="function">
    <text evidence="8">Transfers a GMP moiety from GTP to Mo-molybdopterin (Mo-MPT) cofactor (Moco or molybdenum cofactor) to form Mo-molybdopterin guanine dinucleotide (Mo-MGD) cofactor.</text>
</comment>
<reference evidence="11" key="1">
    <citation type="journal article" date="2019" name="Int. J. Syst. Evol. Microbiol.">
        <title>The Global Catalogue of Microorganisms (GCM) 10K type strain sequencing project: providing services to taxonomists for standard genome sequencing and annotation.</title>
        <authorList>
            <consortium name="The Broad Institute Genomics Platform"/>
            <consortium name="The Broad Institute Genome Sequencing Center for Infectious Disease"/>
            <person name="Wu L."/>
            <person name="Ma J."/>
        </authorList>
    </citation>
    <scope>NUCLEOTIDE SEQUENCE [LARGE SCALE GENOMIC DNA]</scope>
    <source>
        <strain evidence="11">CCUG 54822</strain>
    </source>
</reference>
<evidence type="ECO:0000313" key="10">
    <source>
        <dbReference type="EMBL" id="MFD1360515.1"/>
    </source>
</evidence>
<dbReference type="Proteomes" id="UP001597178">
    <property type="component" value="Unassembled WGS sequence"/>
</dbReference>
<keyword evidence="6 8" id="KW-0342">GTP-binding</keyword>
<dbReference type="Pfam" id="PF12804">
    <property type="entry name" value="NTP_transf_3"/>
    <property type="match status" value="1"/>
</dbReference>
<evidence type="ECO:0000259" key="9">
    <source>
        <dbReference type="Pfam" id="PF12804"/>
    </source>
</evidence>
<comment type="caution">
    <text evidence="8">Lacks conserved residue(s) required for the propagation of feature annotation.</text>
</comment>
<comment type="domain">
    <text evidence="8">The N-terminal domain determines nucleotide recognition and specific binding, while the C-terminal domain determines the specific binding to the target protein.</text>
</comment>
<dbReference type="InterPro" id="IPR025877">
    <property type="entry name" value="MobA-like_NTP_Trfase"/>
</dbReference>